<dbReference type="GO" id="GO:0005198">
    <property type="term" value="F:structural molecule activity"/>
    <property type="evidence" value="ECO:0007669"/>
    <property type="project" value="UniProtKB-UniRule"/>
</dbReference>
<dbReference type="AlphaFoldDB" id="A0A1I4DKX3"/>
<evidence type="ECO:0000256" key="3">
    <source>
        <dbReference type="RuleBase" id="RU362073"/>
    </source>
</evidence>
<evidence type="ECO:0000259" key="5">
    <source>
        <dbReference type="Pfam" id="PF00700"/>
    </source>
</evidence>
<reference evidence="6 7" key="1">
    <citation type="submission" date="2016-10" db="EMBL/GenBank/DDBJ databases">
        <authorList>
            <person name="Varghese N."/>
            <person name="Submissions S."/>
        </authorList>
    </citation>
    <scope>NUCLEOTIDE SEQUENCE [LARGE SCALE GENOMIC DNA]</scope>
    <source>
        <strain evidence="6 7">DSM 21822</strain>
    </source>
</reference>
<evidence type="ECO:0000313" key="7">
    <source>
        <dbReference type="Proteomes" id="UP000323300"/>
    </source>
</evidence>
<evidence type="ECO:0000259" key="4">
    <source>
        <dbReference type="Pfam" id="PF00669"/>
    </source>
</evidence>
<keyword evidence="2 3" id="KW-0975">Bacterial flagellum</keyword>
<feature type="domain" description="Flagellin N-terminal" evidence="4">
    <location>
        <begin position="6"/>
        <end position="140"/>
    </location>
</feature>
<gene>
    <name evidence="6" type="ORF">SAMN04488498_11831</name>
</gene>
<evidence type="ECO:0000256" key="2">
    <source>
        <dbReference type="ARBA" id="ARBA00023143"/>
    </source>
</evidence>
<dbReference type="Gene3D" id="1.20.1330.10">
    <property type="entry name" value="f41 fragment of flagellin, N-terminal domain"/>
    <property type="match status" value="1"/>
</dbReference>
<dbReference type="PANTHER" id="PTHR42792:SF1">
    <property type="entry name" value="FLAGELLAR HOOK-ASSOCIATED PROTEIN 3"/>
    <property type="match status" value="1"/>
</dbReference>
<keyword evidence="6" id="KW-0966">Cell projection</keyword>
<keyword evidence="3" id="KW-0964">Secreted</keyword>
<comment type="subcellular location">
    <subcellularLocation>
        <location evidence="3">Secreted</location>
    </subcellularLocation>
    <subcellularLocation>
        <location evidence="3">Bacterial flagellum</location>
    </subcellularLocation>
</comment>
<evidence type="ECO:0000256" key="1">
    <source>
        <dbReference type="ARBA" id="ARBA00005709"/>
    </source>
</evidence>
<keyword evidence="7" id="KW-1185">Reference proteome</keyword>
<sequence>MKASFVSSVSISNAMRYQVSRMQSELVKAQKESSSDRVADAGLSLGARTGQLVSIERDLERLDGIVKSNDLAKVRLSATQTSFGQLATTARTLLTTLMASSTGNPDSSVVLSDAKNALSAMTSVLNTTVNGQYIFAGINTDVKPLNDFNAPGSPSKAALDAAFQSFFGFTQTDAQAANITTAQMDNFLTTAIEPMFMGAGWKTSWSNASDQKIVSRIALNETAETSVSANNDGVRRLAMASATISGLFTAQMSADAKKAIIDRQVGQVGQAIGNISTEQALMGFTENRVKSATDRLTMQKDLLDRSVLDMVGIDPYEVANRITTLVGQIDKSYALTARIQQLSLLKYL</sequence>
<dbReference type="Proteomes" id="UP000323300">
    <property type="component" value="Unassembled WGS sequence"/>
</dbReference>
<organism evidence="6 7">
    <name type="scientific">Neomesorhizobium albiziae</name>
    <dbReference type="NCBI Taxonomy" id="335020"/>
    <lineage>
        <taxon>Bacteria</taxon>
        <taxon>Pseudomonadati</taxon>
        <taxon>Pseudomonadota</taxon>
        <taxon>Alphaproteobacteria</taxon>
        <taxon>Hyphomicrobiales</taxon>
        <taxon>Phyllobacteriaceae</taxon>
        <taxon>Neomesorhizobium</taxon>
    </lineage>
</organism>
<dbReference type="OrthoDB" id="8004955at2"/>
<comment type="similarity">
    <text evidence="1 3">Belongs to the bacterial flagellin family.</text>
</comment>
<proteinExistence type="inferred from homology"/>
<dbReference type="PANTHER" id="PTHR42792">
    <property type="entry name" value="FLAGELLIN"/>
    <property type="match status" value="1"/>
</dbReference>
<keyword evidence="6" id="KW-0282">Flagellum</keyword>
<dbReference type="GO" id="GO:0009288">
    <property type="term" value="C:bacterial-type flagellum"/>
    <property type="evidence" value="ECO:0007669"/>
    <property type="project" value="UniProtKB-SubCell"/>
</dbReference>
<dbReference type="Pfam" id="PF00669">
    <property type="entry name" value="Flagellin_N"/>
    <property type="match status" value="1"/>
</dbReference>
<dbReference type="SUPFAM" id="SSF64518">
    <property type="entry name" value="Phase 1 flagellin"/>
    <property type="match status" value="1"/>
</dbReference>
<dbReference type="InterPro" id="IPR001029">
    <property type="entry name" value="Flagellin_N"/>
</dbReference>
<dbReference type="InterPro" id="IPR046358">
    <property type="entry name" value="Flagellin_C"/>
</dbReference>
<keyword evidence="6" id="KW-0969">Cilium</keyword>
<protein>
    <recommendedName>
        <fullName evidence="3">Flagellin</fullName>
    </recommendedName>
</protein>
<dbReference type="Pfam" id="PF00700">
    <property type="entry name" value="Flagellin_C"/>
    <property type="match status" value="1"/>
</dbReference>
<dbReference type="NCBIfam" id="NF004669">
    <property type="entry name" value="PRK06008.1"/>
    <property type="match status" value="1"/>
</dbReference>
<evidence type="ECO:0000313" key="6">
    <source>
        <dbReference type="EMBL" id="SFK93713.1"/>
    </source>
</evidence>
<dbReference type="InterPro" id="IPR001492">
    <property type="entry name" value="Flagellin"/>
</dbReference>
<dbReference type="EMBL" id="FOSL01000018">
    <property type="protein sequence ID" value="SFK93713.1"/>
    <property type="molecule type" value="Genomic_DNA"/>
</dbReference>
<dbReference type="RefSeq" id="WP_149762573.1">
    <property type="nucleotide sequence ID" value="NZ_BSPE01000023.1"/>
</dbReference>
<comment type="function">
    <text evidence="3">Flagellin is the subunit protein which polymerizes to form the filaments of bacterial flagella.</text>
</comment>
<accession>A0A1I4DKX3</accession>
<dbReference type="GO" id="GO:0005576">
    <property type="term" value="C:extracellular region"/>
    <property type="evidence" value="ECO:0007669"/>
    <property type="project" value="UniProtKB-SubCell"/>
</dbReference>
<feature type="domain" description="Flagellin C-terminal" evidence="5">
    <location>
        <begin position="266"/>
        <end position="348"/>
    </location>
</feature>
<name>A0A1I4DKX3_9HYPH</name>